<dbReference type="InterPro" id="IPR008915">
    <property type="entry name" value="Peptidase_M50"/>
</dbReference>
<keyword evidence="8" id="KW-0378">Hydrolase</keyword>
<dbReference type="GO" id="GO:0006508">
    <property type="term" value="P:proteolysis"/>
    <property type="evidence" value="ECO:0007669"/>
    <property type="project" value="UniProtKB-KW"/>
</dbReference>
<keyword evidence="7 14" id="KW-0812">Transmembrane</keyword>
<evidence type="ECO:0000256" key="11">
    <source>
        <dbReference type="ARBA" id="ARBA00023049"/>
    </source>
</evidence>
<dbReference type="OrthoDB" id="5738at2759"/>
<evidence type="ECO:0000256" key="5">
    <source>
        <dbReference type="ARBA" id="ARBA00022640"/>
    </source>
</evidence>
<evidence type="ECO:0000259" key="15">
    <source>
        <dbReference type="Pfam" id="PF02163"/>
    </source>
</evidence>
<keyword evidence="5" id="KW-0934">Plastid</keyword>
<dbReference type="GO" id="GO:0016020">
    <property type="term" value="C:membrane"/>
    <property type="evidence" value="ECO:0007669"/>
    <property type="project" value="UniProtKB-SubCell"/>
</dbReference>
<feature type="transmembrane region" description="Helical" evidence="14">
    <location>
        <begin position="264"/>
        <end position="283"/>
    </location>
</feature>
<evidence type="ECO:0000256" key="1">
    <source>
        <dbReference type="ARBA" id="ARBA00004141"/>
    </source>
</evidence>
<gene>
    <name evidence="16" type="ORF">MNEG_2081</name>
</gene>
<feature type="region of interest" description="Disordered" evidence="13">
    <location>
        <begin position="1"/>
        <end position="95"/>
    </location>
</feature>
<evidence type="ECO:0000256" key="8">
    <source>
        <dbReference type="ARBA" id="ARBA00022801"/>
    </source>
</evidence>
<evidence type="ECO:0000256" key="10">
    <source>
        <dbReference type="ARBA" id="ARBA00022989"/>
    </source>
</evidence>
<dbReference type="GeneID" id="25734959"/>
<evidence type="ECO:0000256" key="4">
    <source>
        <dbReference type="ARBA" id="ARBA00022528"/>
    </source>
</evidence>
<dbReference type="AlphaFoldDB" id="A0A0D2LH97"/>
<feature type="transmembrane region" description="Helical" evidence="14">
    <location>
        <begin position="295"/>
        <end position="319"/>
    </location>
</feature>
<evidence type="ECO:0000256" key="14">
    <source>
        <dbReference type="SAM" id="Phobius"/>
    </source>
</evidence>
<comment type="similarity">
    <text evidence="3">Belongs to the peptidase M50B family.</text>
</comment>
<dbReference type="InterPro" id="IPR044838">
    <property type="entry name" value="EGY1-like"/>
</dbReference>
<keyword evidence="17" id="KW-1185">Reference proteome</keyword>
<reference evidence="16 17" key="1">
    <citation type="journal article" date="2013" name="BMC Genomics">
        <title>Reconstruction of the lipid metabolism for the microalga Monoraphidium neglectum from its genome sequence reveals characteristics suitable for biofuel production.</title>
        <authorList>
            <person name="Bogen C."/>
            <person name="Al-Dilaimi A."/>
            <person name="Albersmeier A."/>
            <person name="Wichmann J."/>
            <person name="Grundmann M."/>
            <person name="Rupp O."/>
            <person name="Lauersen K.J."/>
            <person name="Blifernez-Klassen O."/>
            <person name="Kalinowski J."/>
            <person name="Goesmann A."/>
            <person name="Mussgnug J.H."/>
            <person name="Kruse O."/>
        </authorList>
    </citation>
    <scope>NUCLEOTIDE SEQUENCE [LARGE SCALE GENOMIC DNA]</scope>
    <source>
        <strain evidence="16 17">SAG 48.87</strain>
    </source>
</reference>
<evidence type="ECO:0000313" key="16">
    <source>
        <dbReference type="EMBL" id="KIZ05874.1"/>
    </source>
</evidence>
<evidence type="ECO:0000256" key="12">
    <source>
        <dbReference type="ARBA" id="ARBA00023136"/>
    </source>
</evidence>
<dbReference type="GO" id="GO:0008237">
    <property type="term" value="F:metallopeptidase activity"/>
    <property type="evidence" value="ECO:0007669"/>
    <property type="project" value="UniProtKB-KW"/>
</dbReference>
<sequence length="511" mass="54055">MSTVGRCRSGLQGPMGVGSGSTTPTMFKAALRHLRRQQQQRLTRCRAGSEDEPPGTPSTSTSRPAADPASPNGGDSPEGSGMGEQKIAGSERGDLQIPKAGREVIEKLRYSVFGYDTLWVTSVDNYQESGVVFKGNLRAKDPAAGYAKMKDKLRAELGDDWQIFLLEDKDEKPTAVVLPSTAREGQISRFTEIWLAVSFGILTTVTTLNSAGVPLLQFLIDPFRTAISLKDITDALPLAGAFWFTLGAHEWGHRWAAGRQGVSLYLPLIVPAGFGFLGSFGGLTRFRGFVRDRTALLDVAASGPAVGTAASLGLVLAGLGLSSAGLGDVTVDSAAFADSWSIGLMVQAALGDALANPEVRVSSLLVAGWAGLVVNALNCLPAGELDGGRMALALFGRRHADVTRLRGSSTADGTTKQGGSRSLGYTALGVLTIAALAITSFNSTLAFYWILFLLALQRGPALPCQQEVAPPEDQGQRRLAYALMALPLLVLPPLPVDLILAWRDMGTPTLF</sequence>
<dbReference type="GO" id="GO:0009507">
    <property type="term" value="C:chloroplast"/>
    <property type="evidence" value="ECO:0007669"/>
    <property type="project" value="UniProtKB-SubCell"/>
</dbReference>
<feature type="domain" description="Peptidase M50" evidence="15">
    <location>
        <begin position="241"/>
        <end position="399"/>
    </location>
</feature>
<dbReference type="RefSeq" id="XP_013904893.1">
    <property type="nucleotide sequence ID" value="XM_014049439.1"/>
</dbReference>
<evidence type="ECO:0000256" key="9">
    <source>
        <dbReference type="ARBA" id="ARBA00022946"/>
    </source>
</evidence>
<keyword evidence="4" id="KW-0150">Chloroplast</keyword>
<feature type="transmembrane region" description="Helical" evidence="14">
    <location>
        <begin position="193"/>
        <end position="220"/>
    </location>
</feature>
<dbReference type="PANTHER" id="PTHR31412:SF5">
    <property type="entry name" value="ZINC METALLOPROTEASE EGY2, CHLOROPLASTIC-RELATED"/>
    <property type="match status" value="1"/>
</dbReference>
<comment type="subcellular location">
    <subcellularLocation>
        <location evidence="1">Membrane</location>
        <topology evidence="1">Multi-pass membrane protein</topology>
    </subcellularLocation>
    <subcellularLocation>
        <location evidence="2">Plastid</location>
        <location evidence="2">Chloroplast</location>
    </subcellularLocation>
</comment>
<dbReference type="EMBL" id="KK100445">
    <property type="protein sequence ID" value="KIZ05874.1"/>
    <property type="molecule type" value="Genomic_DNA"/>
</dbReference>
<evidence type="ECO:0000256" key="2">
    <source>
        <dbReference type="ARBA" id="ARBA00004229"/>
    </source>
</evidence>
<keyword evidence="12 14" id="KW-0472">Membrane</keyword>
<feature type="compositionally biased region" description="Low complexity" evidence="13">
    <location>
        <begin position="57"/>
        <end position="71"/>
    </location>
</feature>
<evidence type="ECO:0000256" key="7">
    <source>
        <dbReference type="ARBA" id="ARBA00022692"/>
    </source>
</evidence>
<evidence type="ECO:0000256" key="13">
    <source>
        <dbReference type="SAM" id="MobiDB-lite"/>
    </source>
</evidence>
<keyword evidence="6" id="KW-0645">Protease</keyword>
<protein>
    <submittedName>
        <fullName evidence="16">Peptidase M50</fullName>
    </submittedName>
</protein>
<dbReference type="STRING" id="145388.A0A0D2LH97"/>
<dbReference type="KEGG" id="mng:MNEG_2081"/>
<dbReference type="Pfam" id="PF02163">
    <property type="entry name" value="Peptidase_M50"/>
    <property type="match status" value="1"/>
</dbReference>
<evidence type="ECO:0000256" key="6">
    <source>
        <dbReference type="ARBA" id="ARBA00022670"/>
    </source>
</evidence>
<feature type="transmembrane region" description="Helical" evidence="14">
    <location>
        <begin position="479"/>
        <end position="502"/>
    </location>
</feature>
<evidence type="ECO:0000256" key="3">
    <source>
        <dbReference type="ARBA" id="ARBA00007931"/>
    </source>
</evidence>
<dbReference type="Proteomes" id="UP000054498">
    <property type="component" value="Unassembled WGS sequence"/>
</dbReference>
<name>A0A0D2LH97_9CHLO</name>
<keyword evidence="11" id="KW-0482">Metalloprotease</keyword>
<evidence type="ECO:0000313" key="17">
    <source>
        <dbReference type="Proteomes" id="UP000054498"/>
    </source>
</evidence>
<proteinExistence type="inferred from homology"/>
<keyword evidence="9" id="KW-0809">Transit peptide</keyword>
<accession>A0A0D2LH97</accession>
<keyword evidence="10 14" id="KW-1133">Transmembrane helix</keyword>
<dbReference type="PANTHER" id="PTHR31412">
    <property type="entry name" value="ZINC METALLOPROTEASE EGY1"/>
    <property type="match status" value="1"/>
</dbReference>
<organism evidence="16 17">
    <name type="scientific">Monoraphidium neglectum</name>
    <dbReference type="NCBI Taxonomy" id="145388"/>
    <lineage>
        <taxon>Eukaryota</taxon>
        <taxon>Viridiplantae</taxon>
        <taxon>Chlorophyta</taxon>
        <taxon>core chlorophytes</taxon>
        <taxon>Chlorophyceae</taxon>
        <taxon>CS clade</taxon>
        <taxon>Sphaeropleales</taxon>
        <taxon>Selenastraceae</taxon>
        <taxon>Monoraphidium</taxon>
    </lineage>
</organism>
<feature type="transmembrane region" description="Helical" evidence="14">
    <location>
        <begin position="425"/>
        <end position="451"/>
    </location>
</feature>